<dbReference type="EMBL" id="LJUO01000075">
    <property type="protein sequence ID" value="KPK70993.1"/>
    <property type="molecule type" value="Genomic_DNA"/>
</dbReference>
<accession>A0A0S8GED2</accession>
<organism evidence="7 8">
    <name type="scientific">candidate division WOR_3 bacterium SM23_60</name>
    <dbReference type="NCBI Taxonomy" id="1703780"/>
    <lineage>
        <taxon>Bacteria</taxon>
        <taxon>Bacteria division WOR-3</taxon>
    </lineage>
</organism>
<reference evidence="7 8" key="1">
    <citation type="journal article" date="2015" name="Microbiome">
        <title>Genomic resolution of linkages in carbon, nitrogen, and sulfur cycling among widespread estuary sediment bacteria.</title>
        <authorList>
            <person name="Baker B.J."/>
            <person name="Lazar C.S."/>
            <person name="Teske A.P."/>
            <person name="Dick G.J."/>
        </authorList>
    </citation>
    <scope>NUCLEOTIDE SEQUENCE [LARGE SCALE GENOMIC DNA]</scope>
    <source>
        <strain evidence="7">SM23_60</strain>
    </source>
</reference>
<evidence type="ECO:0000313" key="8">
    <source>
        <dbReference type="Proteomes" id="UP000051096"/>
    </source>
</evidence>
<evidence type="ECO:0008006" key="9">
    <source>
        <dbReference type="Google" id="ProtNLM"/>
    </source>
</evidence>
<evidence type="ECO:0000256" key="6">
    <source>
        <dbReference type="ARBA" id="ARBA00023315"/>
    </source>
</evidence>
<evidence type="ECO:0000256" key="4">
    <source>
        <dbReference type="ARBA" id="ARBA00022679"/>
    </source>
</evidence>
<gene>
    <name evidence="7" type="ORF">AMJ87_07950</name>
</gene>
<dbReference type="AlphaFoldDB" id="A0A0S8GED2"/>
<sequence length="93" mass="10989">KNGITVDFFSGKRKIPRGLGDIIIKKKMPVLFACLVFHPTSTVHRYLGYIEPPVVFDCSIDEFNRVLVKKMEGFIRTYPDQWFVFHPEWIEER</sequence>
<keyword evidence="3" id="KW-0997">Cell inner membrane</keyword>
<comment type="subcellular location">
    <subcellularLocation>
        <location evidence="1">Cell inner membrane</location>
    </subcellularLocation>
</comment>
<dbReference type="GO" id="GO:0009247">
    <property type="term" value="P:glycolipid biosynthetic process"/>
    <property type="evidence" value="ECO:0007669"/>
    <property type="project" value="UniProtKB-ARBA"/>
</dbReference>
<dbReference type="InterPro" id="IPR004960">
    <property type="entry name" value="LipA_acyltrans"/>
</dbReference>
<protein>
    <recommendedName>
        <fullName evidence="9">Lipid A biosynthesis acyltransferase</fullName>
    </recommendedName>
</protein>
<keyword evidence="2" id="KW-1003">Cell membrane</keyword>
<evidence type="ECO:0000313" key="7">
    <source>
        <dbReference type="EMBL" id="KPK70993.1"/>
    </source>
</evidence>
<keyword evidence="4" id="KW-0808">Transferase</keyword>
<keyword evidence="5" id="KW-0472">Membrane</keyword>
<keyword evidence="6" id="KW-0012">Acyltransferase</keyword>
<dbReference type="GO" id="GO:0005886">
    <property type="term" value="C:plasma membrane"/>
    <property type="evidence" value="ECO:0007669"/>
    <property type="project" value="UniProtKB-SubCell"/>
</dbReference>
<feature type="non-terminal residue" evidence="7">
    <location>
        <position position="1"/>
    </location>
</feature>
<evidence type="ECO:0000256" key="3">
    <source>
        <dbReference type="ARBA" id="ARBA00022519"/>
    </source>
</evidence>
<comment type="caution">
    <text evidence="7">The sequence shown here is derived from an EMBL/GenBank/DDBJ whole genome shotgun (WGS) entry which is preliminary data.</text>
</comment>
<proteinExistence type="predicted"/>
<dbReference type="GO" id="GO:0016746">
    <property type="term" value="F:acyltransferase activity"/>
    <property type="evidence" value="ECO:0007669"/>
    <property type="project" value="UniProtKB-KW"/>
</dbReference>
<dbReference type="Pfam" id="PF03279">
    <property type="entry name" value="Lip_A_acyltrans"/>
    <property type="match status" value="1"/>
</dbReference>
<evidence type="ECO:0000256" key="2">
    <source>
        <dbReference type="ARBA" id="ARBA00022475"/>
    </source>
</evidence>
<name>A0A0S8GED2_UNCW3</name>
<evidence type="ECO:0000256" key="1">
    <source>
        <dbReference type="ARBA" id="ARBA00004533"/>
    </source>
</evidence>
<evidence type="ECO:0000256" key="5">
    <source>
        <dbReference type="ARBA" id="ARBA00023136"/>
    </source>
</evidence>
<dbReference type="Proteomes" id="UP000051096">
    <property type="component" value="Unassembled WGS sequence"/>
</dbReference>